<keyword evidence="7" id="KW-1133">Transmembrane helix</keyword>
<evidence type="ECO:0000256" key="7">
    <source>
        <dbReference type="SAM" id="Phobius"/>
    </source>
</evidence>
<geneLocation type="chloroplast" evidence="9"/>
<evidence type="ECO:0000256" key="1">
    <source>
        <dbReference type="ARBA" id="ARBA00002329"/>
    </source>
</evidence>
<keyword evidence="7" id="KW-0472">Membrane</keyword>
<dbReference type="CDD" id="cd19505">
    <property type="entry name" value="RecA-like_Ycf2"/>
    <property type="match status" value="1"/>
</dbReference>
<dbReference type="Pfam" id="PF00004">
    <property type="entry name" value="AAA"/>
    <property type="match status" value="1"/>
</dbReference>
<proteinExistence type="inferred from homology"/>
<dbReference type="SMART" id="SM00382">
    <property type="entry name" value="AAA"/>
    <property type="match status" value="1"/>
</dbReference>
<sequence length="2025" mass="243546">MKQKLPEKKSSYKNLYLGEIKKTRILSTSWVKRSLLGLLIAKFLKKKIIHSFNFRMMTLSIDLRNLEKNNNFILNSLMLFTLPMLILIYSLNTTNIVERNKFSLAKVRLKDYYRKNSMGIYKKSFRNFNKNFDIFLPNIFERKKLLRHEFSFDIIRRLKAQIFVERKKNNLFEFEKGKDELNFDFFYKEIKINDFFMEKEILQNLESSGESNEILVKSSFFLREKGHLYFPNYMKIYLWQLFTNNYHYWEKFEPETFLKKNTKYFLNPLNSPKIYLNLENIISNAVYQFSRHLRYKVKKSNIQIRNENLLNNKMNKNFHILEYPSTINKNVKKNWKYFPFSNLNQFYNLHSDNHNLKWIPKIIYSKDKSIPKPIFRKRTFFFSKLSSFFDFLKKPSKSQYIININNLFSQPETKNGNPIFFEPLLIDEFKKKLASREKNSKISQNFRTIRQLNNNIEFDDIEIISWKTWKYHSNFLLNCSFPFNRAYNIISLNDSLRKKIRYKARKKSNGFLLGIFNLFSLFSECKKRISLRNCIHLKEHLIKRTKQLGIVLNQSNEIKDQNFFNKILLVSRETQITYNDGSELINHNLVFESSIYMNSHKYFSKFWNNSFFKLFYSDVIYEKNIFTKCSILWKTKFQRSFLCDIRNKKYEILSFDIYSRLYEMKNSSKKIVSFHFLKKLKKYFQSSKSKKINKINRNITNNNVKPQNILNQTLIRNCHLIEKNMNYLLADPLIDEANNRIILYSFLTTFLTKNTILLDGIENDKLFVNGNNFLLKFEPKYKNLLFYSEENTLENHSIIYLEFLKNFLKYEKFNQNLIEKDIYQLFQKKLTTKFDKIKFVSFSDLCKKISKKFQLSVSTKSKIYLSKQERKKFSIKFSKELETDGIGKNMVSDINNVKIGNYYNILRYKSLTKEITRNSLLFQFMSKIYLSPTLKYSKLSNFEPKIRKKELIHIDKVFKKFNTIEILDFFERYLPVKDFNYTFWFFTREWWEYSLHLFTESLEKLFLIIGSYFAYSKNEAIRFIQNNFVNFYENQRNLYFFNSKWNSRVSSDYKGKIILNFLWSDYQIIHNLNNLHWAIFSSIFLVLLFHQNYFSIFIGSDSIYLWTHFENIKYLTDTSRASYFLELLHRNKMQLTKTENFLIHFFDNLKHYTRNIRFYLVTKKKLNKWLIANKSLDLSRRKRILLVQSLITPTRIKEYGFHFYSQPKILKNPLFGYNRNSQQGLTYLRYVSRMFQKNLVNYSLHLAEKWIFFASLQKIISSQTLQQTKNFNLRFQKIPLPLQLGLSCSKGILLIGPIESGRSYLIKNLAADSSVPLLGISINKLMYNKPDVITESWMNILIESLRRLNLILDLAKGMSPCMIWIRNIHQLDVNRSTQNIESDPTFLLGILLKHFQTDSLKIRAKNKIIMIGSTHLPKKVDPSLISPDRLDRILNIRLLNTYQRKNQFPSLLNRNNLQLKKNLLYSNEFGSRTMGYNIRDLAALTNEISLISFTKNTSFVYDDIIKLAFNRQILGFSHTNNKPNYPHNLKIVLYKIGRAIIQNIILHGFATNPLNISNFLWKRKFYYLSKWYLEPSMDDSIIKESTILVHVLSCLAGTAARDSWFFLEKDVNKSISLDKSIENDLDLAYSILETFSSDFYSLETCENQFWDSKAKKPHILLAKNFSNIMHNGIFAVASKNIENTQNDSEDEYLLVRNKNINRIISEFDNTTWSPRFWRLNFCRSHLFNWIKRPADFEFFHTFGFSKKKNFGRKNREDQLIGKRKEQLFYERILPRVRKRNVEELEFQFENILLEEQFEILGFFNSVTQYQMEYQLKNKPRLFIGKRVLWDPIGSFPQLRHFVFSSREFFVDEEMLRRLYITYGVRRERERSLSSHRIKRFFISRGYNKDLINKLSVRWWNQLPIDQKQNIYTLKRIEKIGIRLKRPQIFTPVYLYQRWLIENIPGKFSRLDLLIHRDRWIKMNTILLNDSFTYNILLESYKYLFEFFSSNKILLNQITKTLLKKKWIFQNEIVSIIYSMKKSTWL</sequence>
<dbReference type="InterPro" id="IPR027417">
    <property type="entry name" value="P-loop_NTPase"/>
</dbReference>
<dbReference type="PANTHER" id="PTHR33078">
    <property type="entry name" value="PROTEIN YCF2-RELATED"/>
    <property type="match status" value="1"/>
</dbReference>
<comment type="subcellular location">
    <subcellularLocation>
        <location evidence="2">Plastid</location>
    </subcellularLocation>
</comment>
<dbReference type="InterPro" id="IPR003959">
    <property type="entry name" value="ATPase_AAA_core"/>
</dbReference>
<comment type="similarity">
    <text evidence="3">Belongs to the Ycf2 family.</text>
</comment>
<accession>A0A4Y5P6Y8</accession>
<dbReference type="SUPFAM" id="SSF52540">
    <property type="entry name" value="P-loop containing nucleoside triphosphate hydrolases"/>
    <property type="match status" value="1"/>
</dbReference>
<evidence type="ECO:0000259" key="8">
    <source>
        <dbReference type="SMART" id="SM00382"/>
    </source>
</evidence>
<name>A0A4Y5P6Y8_9MARC</name>
<comment type="function">
    <text evidence="1">Probable ATPase of unknown function. Its presence in a non-photosynthetic plant (Epifagus virginiana) and experiments in tobacco indicate that it has an essential function which is probably not related to photosynthesis.</text>
</comment>
<organism evidence="9">
    <name type="scientific">Scapania ciliata</name>
    <dbReference type="NCBI Taxonomy" id="1133303"/>
    <lineage>
        <taxon>Eukaryota</taxon>
        <taxon>Viridiplantae</taxon>
        <taxon>Streptophyta</taxon>
        <taxon>Embryophyta</taxon>
        <taxon>Marchantiophyta</taxon>
        <taxon>Jungermanniopsida</taxon>
        <taxon>Jungermanniidae</taxon>
        <taxon>Jungermanniales</taxon>
        <taxon>Cephaloziineae</taxon>
        <taxon>Scapaniaceae</taxon>
        <taxon>Scapania</taxon>
    </lineage>
</organism>
<keyword evidence="4 9" id="KW-0934">Plastid</keyword>
<dbReference type="GO" id="GO:0009536">
    <property type="term" value="C:plastid"/>
    <property type="evidence" value="ECO:0007669"/>
    <property type="project" value="UniProtKB-SubCell"/>
</dbReference>
<keyword evidence="6" id="KW-0067">ATP-binding</keyword>
<evidence type="ECO:0000256" key="5">
    <source>
        <dbReference type="ARBA" id="ARBA00022741"/>
    </source>
</evidence>
<dbReference type="InterPro" id="IPR003593">
    <property type="entry name" value="AAA+_ATPase"/>
</dbReference>
<gene>
    <name evidence="9" type="primary">ycf2</name>
</gene>
<dbReference type="GO" id="GO:0005524">
    <property type="term" value="F:ATP binding"/>
    <property type="evidence" value="ECO:0007669"/>
    <property type="project" value="UniProtKB-KW"/>
</dbReference>
<protein>
    <submittedName>
        <fullName evidence="9">Ycf2</fullName>
    </submittedName>
</protein>
<evidence type="ECO:0000256" key="2">
    <source>
        <dbReference type="ARBA" id="ARBA00004474"/>
    </source>
</evidence>
<feature type="transmembrane region" description="Helical" evidence="7">
    <location>
        <begin position="72"/>
        <end position="91"/>
    </location>
</feature>
<evidence type="ECO:0000256" key="3">
    <source>
        <dbReference type="ARBA" id="ARBA00009361"/>
    </source>
</evidence>
<keyword evidence="5" id="KW-0547">Nucleotide-binding</keyword>
<evidence type="ECO:0000256" key="4">
    <source>
        <dbReference type="ARBA" id="ARBA00022640"/>
    </source>
</evidence>
<dbReference type="Gene3D" id="3.40.50.300">
    <property type="entry name" value="P-loop containing nucleotide triphosphate hydrolases"/>
    <property type="match status" value="1"/>
</dbReference>
<evidence type="ECO:0000313" key="9">
    <source>
        <dbReference type="EMBL" id="QCW59080.1"/>
    </source>
</evidence>
<dbReference type="PANTHER" id="PTHR33078:SF100">
    <property type="entry name" value="PROTEIN YCF2"/>
    <property type="match status" value="1"/>
</dbReference>
<dbReference type="GeneID" id="40873768"/>
<feature type="domain" description="AAA+ ATPase" evidence="8">
    <location>
        <begin position="1288"/>
        <end position="1440"/>
    </location>
</feature>
<dbReference type="EMBL" id="MH064513">
    <property type="protein sequence ID" value="QCW59080.1"/>
    <property type="molecule type" value="Genomic_DNA"/>
</dbReference>
<evidence type="ECO:0000256" key="6">
    <source>
        <dbReference type="ARBA" id="ARBA00022840"/>
    </source>
</evidence>
<dbReference type="Gene3D" id="1.10.8.60">
    <property type="match status" value="1"/>
</dbReference>
<keyword evidence="7" id="KW-0812">Transmembrane</keyword>
<reference evidence="9" key="1">
    <citation type="submission" date="2018-03" db="EMBL/GenBank/DDBJ databases">
        <title>Exploring the plastid DNA sequence disparity of liverworts.</title>
        <authorList>
            <person name="Yu Y."/>
            <person name="Liu H."/>
            <person name="Yang J."/>
            <person name="Ma W."/>
            <person name="Pressel S."/>
            <person name="Wu Y."/>
            <person name="Schneider H."/>
        </authorList>
    </citation>
    <scope>NUCLEOTIDE SEQUENCE</scope>
</reference>
<keyword evidence="9" id="KW-0150">Chloroplast</keyword>
<dbReference type="RefSeq" id="YP_009668305.1">
    <property type="nucleotide sequence ID" value="NC_043786.1"/>
</dbReference>
<dbReference type="GO" id="GO:0016887">
    <property type="term" value="F:ATP hydrolysis activity"/>
    <property type="evidence" value="ECO:0007669"/>
    <property type="project" value="InterPro"/>
</dbReference>